<organism evidence="1 2">
    <name type="scientific">Chitinophaga horti</name>
    <dbReference type="NCBI Taxonomy" id="2920382"/>
    <lineage>
        <taxon>Bacteria</taxon>
        <taxon>Pseudomonadati</taxon>
        <taxon>Bacteroidota</taxon>
        <taxon>Chitinophagia</taxon>
        <taxon>Chitinophagales</taxon>
        <taxon>Chitinophagaceae</taxon>
        <taxon>Chitinophaga</taxon>
    </lineage>
</organism>
<sequence length="161" mass="17965">MEKFTGETLQDPVLGNLELYSGPEDIYLWKGRTDGKVPVNIMLEGSSDLSVINMDHCRSIVGNEDKWLDNGILFLQAQLKADPAFFGLDAEAGEELVAMTPDQFPVYSPTFIFYPGEEWLLHFSEGDLPICEPYGVSVLFNGETPVSVDDLSEGEMYDDEE</sequence>
<evidence type="ECO:0000313" key="1">
    <source>
        <dbReference type="EMBL" id="UYQ93799.1"/>
    </source>
</evidence>
<dbReference type="EMBL" id="CP107006">
    <property type="protein sequence ID" value="UYQ93799.1"/>
    <property type="molecule type" value="Genomic_DNA"/>
</dbReference>
<keyword evidence="2" id="KW-1185">Reference proteome</keyword>
<reference evidence="1" key="1">
    <citation type="submission" date="2022-10" db="EMBL/GenBank/DDBJ databases">
        <title>Chitinophaga sp. nov., isolated from soil.</title>
        <authorList>
            <person name="Jeon C.O."/>
        </authorList>
    </citation>
    <scope>NUCLEOTIDE SEQUENCE</scope>
    <source>
        <strain evidence="1">R8</strain>
    </source>
</reference>
<accession>A0ABY6J2A3</accession>
<evidence type="ECO:0008006" key="3">
    <source>
        <dbReference type="Google" id="ProtNLM"/>
    </source>
</evidence>
<protein>
    <recommendedName>
        <fullName evidence="3">DUF3298 domain-containing protein</fullName>
    </recommendedName>
</protein>
<evidence type="ECO:0000313" key="2">
    <source>
        <dbReference type="Proteomes" id="UP001162741"/>
    </source>
</evidence>
<proteinExistence type="predicted"/>
<name>A0ABY6J2A3_9BACT</name>
<dbReference type="Proteomes" id="UP001162741">
    <property type="component" value="Chromosome"/>
</dbReference>
<dbReference type="RefSeq" id="WP_244837150.1">
    <property type="nucleotide sequence ID" value="NZ_CP107006.1"/>
</dbReference>
<gene>
    <name evidence="1" type="ORF">MKQ68_01650</name>
</gene>